<evidence type="ECO:0000256" key="1">
    <source>
        <dbReference type="SAM" id="MobiDB-lite"/>
    </source>
</evidence>
<keyword evidence="2" id="KW-0812">Transmembrane</keyword>
<proteinExistence type="predicted"/>
<evidence type="ECO:0000313" key="4">
    <source>
        <dbReference type="Proteomes" id="UP000192359"/>
    </source>
</evidence>
<feature type="transmembrane region" description="Helical" evidence="2">
    <location>
        <begin position="130"/>
        <end position="151"/>
    </location>
</feature>
<dbReference type="RefSeq" id="WP_083092042.1">
    <property type="nucleotide sequence ID" value="NZ_LXWF01000040.1"/>
</dbReference>
<gene>
    <name evidence="3" type="ORF">A7979_03880</name>
</gene>
<dbReference type="EMBL" id="LXWF01000040">
    <property type="protein sequence ID" value="ORC16469.1"/>
    <property type="molecule type" value="Genomic_DNA"/>
</dbReference>
<feature type="transmembrane region" description="Helical" evidence="2">
    <location>
        <begin position="194"/>
        <end position="217"/>
    </location>
</feature>
<sequence length="235" mass="25178">MGLSKGQKKRLYGEQADTPASHPHSATSRGVAGRASAPSSRAASEPRTVADLTRTDLTAEPNKGGGSYIFVGVAFVVTVLFLLYYYLMLLPGVSAVAGATAPELMLHFDADHLQEVAAGLGEEGLRSYQILHRSTGLILPLIFAFTWWNMVRASGFELQQGRFMLTLPVAYAVVFIAGGFAIDSALAQPLSSATLLASVLISARWALFVLCLLQLGYMAVRLVRSKVDAFARGEL</sequence>
<keyword evidence="2" id="KW-0472">Membrane</keyword>
<accession>A0A1Y1RPU9</accession>
<keyword evidence="2" id="KW-1133">Transmembrane helix</keyword>
<name>A0A1Y1RPU9_9MICC</name>
<feature type="compositionally biased region" description="Low complexity" evidence="1">
    <location>
        <begin position="28"/>
        <end position="47"/>
    </location>
</feature>
<feature type="region of interest" description="Disordered" evidence="1">
    <location>
        <begin position="1"/>
        <end position="56"/>
    </location>
</feature>
<dbReference type="OrthoDB" id="4883587at2"/>
<dbReference type="AlphaFoldDB" id="A0A1Y1RPU9"/>
<keyword evidence="4" id="KW-1185">Reference proteome</keyword>
<comment type="caution">
    <text evidence="3">The sequence shown here is derived from an EMBL/GenBank/DDBJ whole genome shotgun (WGS) entry which is preliminary data.</text>
</comment>
<feature type="compositionally biased region" description="Basic residues" evidence="1">
    <location>
        <begin position="1"/>
        <end position="10"/>
    </location>
</feature>
<reference evidence="3 4" key="1">
    <citation type="submission" date="2016-05" db="EMBL/GenBank/DDBJ databases">
        <title>Draft genome sequence of a porcine commensal Rothia nasimurium.</title>
        <authorList>
            <person name="Gaiser R.A."/>
            <person name="Van Baarlen P."/>
            <person name="Wells J.M."/>
        </authorList>
    </citation>
    <scope>NUCLEOTIDE SEQUENCE [LARGE SCALE GENOMIC DNA]</scope>
    <source>
        <strain evidence="3 4">PT-32</strain>
    </source>
</reference>
<dbReference type="Proteomes" id="UP000192359">
    <property type="component" value="Unassembled WGS sequence"/>
</dbReference>
<organism evidence="3 4">
    <name type="scientific">Rothia nasimurium</name>
    <dbReference type="NCBI Taxonomy" id="85336"/>
    <lineage>
        <taxon>Bacteria</taxon>
        <taxon>Bacillati</taxon>
        <taxon>Actinomycetota</taxon>
        <taxon>Actinomycetes</taxon>
        <taxon>Micrococcales</taxon>
        <taxon>Micrococcaceae</taxon>
        <taxon>Rothia</taxon>
    </lineage>
</organism>
<evidence type="ECO:0000313" key="3">
    <source>
        <dbReference type="EMBL" id="ORC16469.1"/>
    </source>
</evidence>
<evidence type="ECO:0000256" key="2">
    <source>
        <dbReference type="SAM" id="Phobius"/>
    </source>
</evidence>
<protein>
    <submittedName>
        <fullName evidence="3">Uncharacterized protein</fullName>
    </submittedName>
</protein>
<feature type="transmembrane region" description="Helical" evidence="2">
    <location>
        <begin position="163"/>
        <end position="182"/>
    </location>
</feature>
<feature type="transmembrane region" description="Helical" evidence="2">
    <location>
        <begin position="68"/>
        <end position="87"/>
    </location>
</feature>